<dbReference type="PROSITE" id="PS50011">
    <property type="entry name" value="PROTEIN_KINASE_DOM"/>
    <property type="match status" value="1"/>
</dbReference>
<name>A0A6V7U8E9_MELEN</name>
<organism evidence="2 3">
    <name type="scientific">Meloidogyne enterolobii</name>
    <name type="common">Root-knot nematode worm</name>
    <name type="synonym">Meloidogyne mayaguensis</name>
    <dbReference type="NCBI Taxonomy" id="390850"/>
    <lineage>
        <taxon>Eukaryota</taxon>
        <taxon>Metazoa</taxon>
        <taxon>Ecdysozoa</taxon>
        <taxon>Nematoda</taxon>
        <taxon>Chromadorea</taxon>
        <taxon>Rhabditida</taxon>
        <taxon>Tylenchina</taxon>
        <taxon>Tylenchomorpha</taxon>
        <taxon>Tylenchoidea</taxon>
        <taxon>Meloidogynidae</taxon>
        <taxon>Meloidogyninae</taxon>
        <taxon>Meloidogyne</taxon>
    </lineage>
</organism>
<gene>
    <name evidence="2" type="ORF">MENT_LOCUS9689</name>
</gene>
<dbReference type="SUPFAM" id="SSF56112">
    <property type="entry name" value="Protein kinase-like (PK-like)"/>
    <property type="match status" value="1"/>
</dbReference>
<protein>
    <recommendedName>
        <fullName evidence="1">Protein kinase domain-containing protein</fullName>
    </recommendedName>
</protein>
<evidence type="ECO:0000313" key="2">
    <source>
        <dbReference type="EMBL" id="CAD2149419.1"/>
    </source>
</evidence>
<dbReference type="GO" id="GO:0004672">
    <property type="term" value="F:protein kinase activity"/>
    <property type="evidence" value="ECO:0007669"/>
    <property type="project" value="InterPro"/>
</dbReference>
<evidence type="ECO:0000313" key="3">
    <source>
        <dbReference type="Proteomes" id="UP000580250"/>
    </source>
</evidence>
<dbReference type="Gene3D" id="3.30.200.20">
    <property type="entry name" value="Phosphorylase Kinase, domain 1"/>
    <property type="match status" value="1"/>
</dbReference>
<dbReference type="InterPro" id="IPR011009">
    <property type="entry name" value="Kinase-like_dom_sf"/>
</dbReference>
<feature type="domain" description="Protein kinase" evidence="1">
    <location>
        <begin position="42"/>
        <end position="350"/>
    </location>
</feature>
<dbReference type="SMART" id="SM00220">
    <property type="entry name" value="S_TKc"/>
    <property type="match status" value="1"/>
</dbReference>
<dbReference type="EMBL" id="CAJEWN010000043">
    <property type="protein sequence ID" value="CAD2149419.1"/>
    <property type="molecule type" value="Genomic_DNA"/>
</dbReference>
<accession>A0A6V7U8E9</accession>
<dbReference type="Proteomes" id="UP000580250">
    <property type="component" value="Unassembled WGS sequence"/>
</dbReference>
<dbReference type="Gene3D" id="1.10.510.10">
    <property type="entry name" value="Transferase(Phosphotransferase) domain 1"/>
    <property type="match status" value="1"/>
</dbReference>
<dbReference type="AlphaFoldDB" id="A0A6V7U8E9"/>
<reference evidence="2 3" key="1">
    <citation type="submission" date="2020-08" db="EMBL/GenBank/DDBJ databases">
        <authorList>
            <person name="Koutsovoulos G."/>
            <person name="Danchin GJ E."/>
        </authorList>
    </citation>
    <scope>NUCLEOTIDE SEQUENCE [LARGE SCALE GENOMIC DNA]</scope>
</reference>
<sequence length="361" mass="41782">MSLFNNRCCCGKYKINSLKENKTLSPLNQNSLNEQESIKLIFNFEHKLGSSQSEFRDNNVYHAYWKNGNKCVALKVSRYDTSERKRFIKRELHVLQHFARVPINDKDRIISMIGSKLIAETTTTLNGQESRTNIMYFALELGGKDLHSYFVEKTKKRGVNKEELLIKIARGAALSIKQFHRHGIHLDIKANNFIVSLQQNNFKKEIKLKLIDFNTSVITSNTEISTKVHGLKKFRAPEIRGENPQGFKVNRKADIWAFGLMIYGLLKKKGDEEQPNDRELINSVRISLGDYSELNNELKEYLSNTESNSFLDRVIKGCLQLEVDIRPSINAIADFLNEECNGFEYEQEFLNNEDIKWCNEN</sequence>
<dbReference type="InterPro" id="IPR000719">
    <property type="entry name" value="Prot_kinase_dom"/>
</dbReference>
<dbReference type="OrthoDB" id="248923at2759"/>
<dbReference type="Pfam" id="PF00069">
    <property type="entry name" value="Pkinase"/>
    <property type="match status" value="1"/>
</dbReference>
<comment type="caution">
    <text evidence="2">The sequence shown here is derived from an EMBL/GenBank/DDBJ whole genome shotgun (WGS) entry which is preliminary data.</text>
</comment>
<dbReference type="GO" id="GO:0005524">
    <property type="term" value="F:ATP binding"/>
    <property type="evidence" value="ECO:0007669"/>
    <property type="project" value="InterPro"/>
</dbReference>
<dbReference type="PANTHER" id="PTHR24362">
    <property type="entry name" value="SERINE/THREONINE-PROTEIN KINASE NEK"/>
    <property type="match status" value="1"/>
</dbReference>
<proteinExistence type="predicted"/>
<dbReference type="PANTHER" id="PTHR24362:SF309">
    <property type="entry name" value="PROTEIN KINASE DOMAIN-CONTAINING PROTEIN"/>
    <property type="match status" value="1"/>
</dbReference>
<evidence type="ECO:0000259" key="1">
    <source>
        <dbReference type="PROSITE" id="PS50011"/>
    </source>
</evidence>